<protein>
    <submittedName>
        <fullName evidence="2">IS66 family transposase</fullName>
    </submittedName>
</protein>
<gene>
    <name evidence="2" type="ORF">LG219_00115</name>
</gene>
<evidence type="ECO:0000313" key="3">
    <source>
        <dbReference type="Proteomes" id="UP001198034"/>
    </source>
</evidence>
<reference evidence="2 3" key="1">
    <citation type="submission" date="2021-10" db="EMBL/GenBank/DDBJ databases">
        <authorList>
            <person name="Chen M."/>
        </authorList>
    </citation>
    <scope>NUCLEOTIDE SEQUENCE [LARGE SCALE GENOMIC DNA]</scope>
    <source>
        <strain evidence="2 3">H3-26</strain>
    </source>
</reference>
<organism evidence="2 3">
    <name type="scientific">Deefgea salmonis</name>
    <dbReference type="NCBI Taxonomy" id="2875502"/>
    <lineage>
        <taxon>Bacteria</taxon>
        <taxon>Pseudomonadati</taxon>
        <taxon>Pseudomonadota</taxon>
        <taxon>Betaproteobacteria</taxon>
        <taxon>Neisseriales</taxon>
        <taxon>Chitinibacteraceae</taxon>
        <taxon>Deefgea</taxon>
    </lineage>
</organism>
<dbReference type="EMBL" id="JAJAWG010000001">
    <property type="protein sequence ID" value="MCB5194693.1"/>
    <property type="molecule type" value="Genomic_DNA"/>
</dbReference>
<dbReference type="Pfam" id="PF03050">
    <property type="entry name" value="DDE_Tnp_IS66"/>
    <property type="match status" value="1"/>
</dbReference>
<dbReference type="Proteomes" id="UP001198034">
    <property type="component" value="Unassembled WGS sequence"/>
</dbReference>
<feature type="domain" description="Transposase IS66 central" evidence="1">
    <location>
        <begin position="2"/>
        <end position="51"/>
    </location>
</feature>
<evidence type="ECO:0000313" key="2">
    <source>
        <dbReference type="EMBL" id="MCB5194693.1"/>
    </source>
</evidence>
<name>A0ABS8BG62_9NEIS</name>
<keyword evidence="3" id="KW-1185">Reference proteome</keyword>
<accession>A0ABS8BG62</accession>
<sequence>MPLAESTLASWVGSLSWWLQPLADRLHEPLNGETVLHADETPVKQLDPDKGCNIPFKKQRVTARHMKSRNQLHQLTITAKC</sequence>
<dbReference type="InterPro" id="IPR004291">
    <property type="entry name" value="Transposase_IS66_central"/>
</dbReference>
<proteinExistence type="predicted"/>
<dbReference type="RefSeq" id="WP_226762525.1">
    <property type="nucleotide sequence ID" value="NZ_JAJAWG010000001.1"/>
</dbReference>
<comment type="caution">
    <text evidence="2">The sequence shown here is derived from an EMBL/GenBank/DDBJ whole genome shotgun (WGS) entry which is preliminary data.</text>
</comment>
<evidence type="ECO:0000259" key="1">
    <source>
        <dbReference type="Pfam" id="PF03050"/>
    </source>
</evidence>